<evidence type="ECO:0000313" key="2">
    <source>
        <dbReference type="EMBL" id="STO08793.1"/>
    </source>
</evidence>
<gene>
    <name evidence="2" type="ORF">NCTC13163_02171</name>
</gene>
<feature type="signal peptide" evidence="1">
    <location>
        <begin position="1"/>
        <end position="21"/>
    </location>
</feature>
<dbReference type="STRING" id="1397694.GCA_000702585_02659"/>
<reference evidence="2 3" key="1">
    <citation type="submission" date="2018-06" db="EMBL/GenBank/DDBJ databases">
        <authorList>
            <consortium name="Pathogen Informatics"/>
            <person name="Doyle S."/>
        </authorList>
    </citation>
    <scope>NUCLEOTIDE SEQUENCE [LARGE SCALE GENOMIC DNA]</scope>
    <source>
        <strain evidence="2 3">NCTC13163</strain>
    </source>
</reference>
<protein>
    <recommendedName>
        <fullName evidence="4">YtkA-like domain-containing protein</fullName>
    </recommendedName>
</protein>
<feature type="chain" id="PRO_5016573276" description="YtkA-like domain-containing protein" evidence="1">
    <location>
        <begin position="22"/>
        <end position="154"/>
    </location>
</feature>
<dbReference type="PROSITE" id="PS51257">
    <property type="entry name" value="PROKAR_LIPOPROTEIN"/>
    <property type="match status" value="1"/>
</dbReference>
<evidence type="ECO:0000256" key="1">
    <source>
        <dbReference type="SAM" id="SignalP"/>
    </source>
</evidence>
<name>A0A377FWY3_9BACL</name>
<dbReference type="EMBL" id="UGGP01000001">
    <property type="protein sequence ID" value="STO08793.1"/>
    <property type="molecule type" value="Genomic_DNA"/>
</dbReference>
<dbReference type="AlphaFoldDB" id="A0A377FWY3"/>
<sequence>MKRMKWNLSIILCLVAVTALAGCAVNPEATTLYKEEAPLEATLEFPDEVIPGVPVTFEIALSEDEPDFVHLELQKADGTLSYGMQEAKRVGAGTYALTTSLKEDGLYLARVHAQANGSTIFPAKQFIVGELTEAEWAALYEGAAPVEAVTEPHH</sequence>
<evidence type="ECO:0000313" key="3">
    <source>
        <dbReference type="Proteomes" id="UP000254060"/>
    </source>
</evidence>
<keyword evidence="1" id="KW-0732">Signal</keyword>
<accession>A0A377FWY3</accession>
<organism evidence="2 3">
    <name type="scientific">Exiguobacterium aurantiacum</name>
    <dbReference type="NCBI Taxonomy" id="33987"/>
    <lineage>
        <taxon>Bacteria</taxon>
        <taxon>Bacillati</taxon>
        <taxon>Bacillota</taxon>
        <taxon>Bacilli</taxon>
        <taxon>Bacillales</taxon>
        <taxon>Bacillales Family XII. Incertae Sedis</taxon>
        <taxon>Exiguobacterium</taxon>
    </lineage>
</organism>
<dbReference type="Proteomes" id="UP000254060">
    <property type="component" value="Unassembled WGS sequence"/>
</dbReference>
<evidence type="ECO:0008006" key="4">
    <source>
        <dbReference type="Google" id="ProtNLM"/>
    </source>
</evidence>
<proteinExistence type="predicted"/>